<gene>
    <name evidence="3" type="ORF">ATL51_1312</name>
</gene>
<sequence length="393" mass="40595">MSRTRRTAVGGASPTPDSERLLAPDLARGVMLLLIALAHSRMLHAGGNLLARPAGGGPADVAVQWLLTSVVDGRAAPLFGLLFGYGLVQMTRRQTSPGGDPANARRLIRRRGAWLVVFGIAHVVLLYSGDIIGSYGVFALLFAGVVTWSGRRLWTVFVVTLVFGVASATALQQFAADAPLAGGATLLDSAVLRTSALVVLPLAGVSVAPAVLIGVWAGRMRLLEQPDRYRRLLTRVVLVGFPVAVLGAQPVALQAVGVWAPDSVVAGVLAEATFAATGIAGGLAFTAAIALVADRLGRRRGPVTNALVACGRRSMTFYIAQSPVWFVATEPALLDLGGRLGAAAAAAVAVATWMATVVVAAALDRGGRRGPAEALLRRLTYGAGRAAPRPATA</sequence>
<organism evidence="3 4">
    <name type="scientific">Pseudonocardia alni</name>
    <name type="common">Amycolata alni</name>
    <dbReference type="NCBI Taxonomy" id="33907"/>
    <lineage>
        <taxon>Bacteria</taxon>
        <taxon>Bacillati</taxon>
        <taxon>Actinomycetota</taxon>
        <taxon>Actinomycetes</taxon>
        <taxon>Pseudonocardiales</taxon>
        <taxon>Pseudonocardiaceae</taxon>
        <taxon>Pseudonocardia</taxon>
    </lineage>
</organism>
<feature type="domain" description="DUF418" evidence="2">
    <location>
        <begin position="217"/>
        <end position="382"/>
    </location>
</feature>
<feature type="transmembrane region" description="Helical" evidence="1">
    <location>
        <begin position="195"/>
        <end position="216"/>
    </location>
</feature>
<evidence type="ECO:0000313" key="3">
    <source>
        <dbReference type="EMBL" id="PKB29675.1"/>
    </source>
</evidence>
<dbReference type="EMBL" id="PHUJ01000003">
    <property type="protein sequence ID" value="PKB29675.1"/>
    <property type="molecule type" value="Genomic_DNA"/>
</dbReference>
<feature type="transmembrane region" description="Helical" evidence="1">
    <location>
        <begin position="236"/>
        <end position="260"/>
    </location>
</feature>
<name>A0AA44UM70_PSEA5</name>
<feature type="transmembrane region" description="Helical" evidence="1">
    <location>
        <begin position="108"/>
        <end position="125"/>
    </location>
</feature>
<dbReference type="Pfam" id="PF04235">
    <property type="entry name" value="DUF418"/>
    <property type="match status" value="1"/>
</dbReference>
<dbReference type="RefSeq" id="WP_157818247.1">
    <property type="nucleotide sequence ID" value="NZ_JBICSI010000011.1"/>
</dbReference>
<dbReference type="InterPro" id="IPR007349">
    <property type="entry name" value="DUF418"/>
</dbReference>
<dbReference type="Proteomes" id="UP000232453">
    <property type="component" value="Unassembled WGS sequence"/>
</dbReference>
<protein>
    <submittedName>
        <fullName evidence="3">Membrane protein YeiB</fullName>
    </submittedName>
</protein>
<dbReference type="PANTHER" id="PTHR30590">
    <property type="entry name" value="INNER MEMBRANE PROTEIN"/>
    <property type="match status" value="1"/>
</dbReference>
<dbReference type="AlphaFoldDB" id="A0AA44UM70"/>
<keyword evidence="1" id="KW-0472">Membrane</keyword>
<feature type="transmembrane region" description="Helical" evidence="1">
    <location>
        <begin position="315"/>
        <end position="334"/>
    </location>
</feature>
<evidence type="ECO:0000313" key="4">
    <source>
        <dbReference type="Proteomes" id="UP000232453"/>
    </source>
</evidence>
<evidence type="ECO:0000259" key="2">
    <source>
        <dbReference type="Pfam" id="PF04235"/>
    </source>
</evidence>
<dbReference type="PANTHER" id="PTHR30590:SF2">
    <property type="entry name" value="INNER MEMBRANE PROTEIN"/>
    <property type="match status" value="1"/>
</dbReference>
<accession>A0AA44UM70</accession>
<feature type="transmembrane region" description="Helical" evidence="1">
    <location>
        <begin position="272"/>
        <end position="294"/>
    </location>
</feature>
<keyword evidence="1" id="KW-0812">Transmembrane</keyword>
<keyword evidence="1" id="KW-1133">Transmembrane helix</keyword>
<comment type="caution">
    <text evidence="3">The sequence shown here is derived from an EMBL/GenBank/DDBJ whole genome shotgun (WGS) entry which is preliminary data.</text>
</comment>
<evidence type="ECO:0000256" key="1">
    <source>
        <dbReference type="SAM" id="Phobius"/>
    </source>
</evidence>
<feature type="transmembrane region" description="Helical" evidence="1">
    <location>
        <begin position="340"/>
        <end position="363"/>
    </location>
</feature>
<proteinExistence type="predicted"/>
<dbReference type="InterPro" id="IPR052529">
    <property type="entry name" value="Bact_Transport_Assoc"/>
</dbReference>
<feature type="transmembrane region" description="Helical" evidence="1">
    <location>
        <begin position="156"/>
        <end position="175"/>
    </location>
</feature>
<reference evidence="3 4" key="1">
    <citation type="submission" date="2017-11" db="EMBL/GenBank/DDBJ databases">
        <title>Sequencing the genomes of 1000 actinobacteria strains.</title>
        <authorList>
            <person name="Klenk H.-P."/>
        </authorList>
    </citation>
    <scope>NUCLEOTIDE SEQUENCE [LARGE SCALE GENOMIC DNA]</scope>
    <source>
        <strain evidence="3 4">DSM 44104</strain>
    </source>
</reference>
<feature type="transmembrane region" description="Helical" evidence="1">
    <location>
        <begin position="131"/>
        <end position="149"/>
    </location>
</feature>